<dbReference type="Proteomes" id="UP000032024">
    <property type="component" value="Chromosome"/>
</dbReference>
<dbReference type="AlphaFoldDB" id="A0AAN0T820"/>
<keyword evidence="2" id="KW-1185">Reference proteome</keyword>
<dbReference type="EMBL" id="CP010525">
    <property type="protein sequence ID" value="AJO24557.1"/>
    <property type="molecule type" value="Genomic_DNA"/>
</dbReference>
<reference evidence="2" key="1">
    <citation type="submission" date="2015-01" db="EMBL/GenBank/DDBJ databases">
        <title>Comparative genome analysis of Bacillus coagulans HM-08, Clostridium butyricum HM-68, Bacillus subtilis HM-66 and Bacillus paralicheniformis BL-09.</title>
        <authorList>
            <person name="Zhang H."/>
        </authorList>
    </citation>
    <scope>NUCLEOTIDE SEQUENCE [LARGE SCALE GENOMIC DNA]</scope>
    <source>
        <strain evidence="2">HM-08</strain>
    </source>
</reference>
<name>A0AAN0T820_HEYCO</name>
<proteinExistence type="predicted"/>
<accession>A0AAN0T820</accession>
<sequence>MSASKDIPPVIFARDQLESRPAHPGRLSLFSMHFKFQK</sequence>
<protein>
    <submittedName>
        <fullName evidence="1">Uncharacterized protein</fullName>
    </submittedName>
</protein>
<organism evidence="1 2">
    <name type="scientific">Heyndrickxia coagulans</name>
    <name type="common">Weizmannia coagulans</name>
    <dbReference type="NCBI Taxonomy" id="1398"/>
    <lineage>
        <taxon>Bacteria</taxon>
        <taxon>Bacillati</taxon>
        <taxon>Bacillota</taxon>
        <taxon>Bacilli</taxon>
        <taxon>Bacillales</taxon>
        <taxon>Bacillaceae</taxon>
        <taxon>Heyndrickxia</taxon>
    </lineage>
</organism>
<gene>
    <name evidence="1" type="ORF">SB48_HM08orf05979</name>
</gene>
<evidence type="ECO:0000313" key="2">
    <source>
        <dbReference type="Proteomes" id="UP000032024"/>
    </source>
</evidence>
<evidence type="ECO:0000313" key="1">
    <source>
        <dbReference type="EMBL" id="AJO24557.1"/>
    </source>
</evidence>